<dbReference type="AlphaFoldDB" id="D0LDI9"/>
<reference evidence="1 2" key="2">
    <citation type="journal article" date="2010" name="Stand. Genomic Sci.">
        <title>Complete genome sequence of Gordonia bronchialis type strain (3410).</title>
        <authorList>
            <person name="Ivanova N."/>
            <person name="Sikorski J."/>
            <person name="Jando M."/>
            <person name="Lapidus A."/>
            <person name="Nolan M."/>
            <person name="Lucas S."/>
            <person name="Del Rio T.G."/>
            <person name="Tice H."/>
            <person name="Copeland A."/>
            <person name="Cheng J.F."/>
            <person name="Chen F."/>
            <person name="Bruce D."/>
            <person name="Goodwin L."/>
            <person name="Pitluck S."/>
            <person name="Mavromatis K."/>
            <person name="Ovchinnikova G."/>
            <person name="Pati A."/>
            <person name="Chen A."/>
            <person name="Palaniappan K."/>
            <person name="Land M."/>
            <person name="Hauser L."/>
            <person name="Chang Y.J."/>
            <person name="Jeffries C.D."/>
            <person name="Chain P."/>
            <person name="Saunders E."/>
            <person name="Han C."/>
            <person name="Detter J.C."/>
            <person name="Brettin T."/>
            <person name="Rohde M."/>
            <person name="Goker M."/>
            <person name="Bristow J."/>
            <person name="Eisen J.A."/>
            <person name="Markowitz V."/>
            <person name="Hugenholtz P."/>
            <person name="Klenk H.P."/>
            <person name="Kyrpides N.C."/>
        </authorList>
    </citation>
    <scope>NUCLEOTIDE SEQUENCE [LARGE SCALE GENOMIC DNA]</scope>
    <source>
        <strain evidence="2">ATCC 25592 / DSM 43247 / BCRC 13721 / JCM 3198 / KCTC 3076 / NBRC 16047 / NCTC 10667</strain>
    </source>
</reference>
<accession>D0LDI9</accession>
<keyword evidence="2" id="KW-1185">Reference proteome</keyword>
<evidence type="ECO:0000313" key="2">
    <source>
        <dbReference type="Proteomes" id="UP000001219"/>
    </source>
</evidence>
<organism evidence="1 2">
    <name type="scientific">Gordonia bronchialis (strain ATCC 25592 / DSM 43247 / BCRC 13721 / JCM 3198 / KCTC 3076 / NBRC 16047 / NCTC 10667)</name>
    <name type="common">Rhodococcus bronchialis</name>
    <dbReference type="NCBI Taxonomy" id="526226"/>
    <lineage>
        <taxon>Bacteria</taxon>
        <taxon>Bacillati</taxon>
        <taxon>Actinomycetota</taxon>
        <taxon>Actinomycetes</taxon>
        <taxon>Mycobacteriales</taxon>
        <taxon>Gordoniaceae</taxon>
        <taxon>Gordonia</taxon>
    </lineage>
</organism>
<proteinExistence type="predicted"/>
<name>D0LDI9_GORB4</name>
<dbReference type="HOGENOM" id="CLU_193861_1_0_11"/>
<dbReference type="OrthoDB" id="5194663at2"/>
<dbReference type="RefSeq" id="WP_012832398.1">
    <property type="nucleotide sequence ID" value="NC_013441.1"/>
</dbReference>
<evidence type="ECO:0000313" key="1">
    <source>
        <dbReference type="EMBL" id="ACY19809.1"/>
    </source>
</evidence>
<dbReference type="Proteomes" id="UP000001219">
    <property type="component" value="Chromosome"/>
</dbReference>
<protein>
    <submittedName>
        <fullName evidence="1">Uncharacterized protein</fullName>
    </submittedName>
</protein>
<dbReference type="eggNOG" id="ENOG5031W9C">
    <property type="taxonomic scope" value="Bacteria"/>
</dbReference>
<gene>
    <name evidence="1" type="ordered locus">Gbro_0476</name>
</gene>
<dbReference type="EMBL" id="CP001802">
    <property type="protein sequence ID" value="ACY19809.1"/>
    <property type="molecule type" value="Genomic_DNA"/>
</dbReference>
<sequence length="70" mass="7881">MRDPFEYEFTVDGELSERALAAFPELRAEVDRQQIATKLTGELPDTAAARGVIARLDQLGLTLLSFRRFP</sequence>
<reference evidence="2" key="1">
    <citation type="submission" date="2009-10" db="EMBL/GenBank/DDBJ databases">
        <title>The complete chromosome of Gordonia bronchialis DSM 43247.</title>
        <authorList>
            <consortium name="US DOE Joint Genome Institute (JGI-PGF)"/>
            <person name="Lucas S."/>
            <person name="Copeland A."/>
            <person name="Lapidus A."/>
            <person name="Glavina del Rio T."/>
            <person name="Dalin E."/>
            <person name="Tice H."/>
            <person name="Bruce D."/>
            <person name="Goodwin L."/>
            <person name="Pitluck S."/>
            <person name="Kyrpides N."/>
            <person name="Mavromatis K."/>
            <person name="Ivanova N."/>
            <person name="Ovchinnikova G."/>
            <person name="Saunders E."/>
            <person name="Brettin T."/>
            <person name="Detter J.C."/>
            <person name="Han C."/>
            <person name="Larimer F."/>
            <person name="Land M."/>
            <person name="Hauser L."/>
            <person name="Markowitz V."/>
            <person name="Cheng J.-F."/>
            <person name="Hugenholtz P."/>
            <person name="Woyke T."/>
            <person name="Wu D."/>
            <person name="Jando M."/>
            <person name="Schneider S."/>
            <person name="Goeker M."/>
            <person name="Klenk H.-P."/>
            <person name="Eisen J.A."/>
        </authorList>
    </citation>
    <scope>NUCLEOTIDE SEQUENCE [LARGE SCALE GENOMIC DNA]</scope>
    <source>
        <strain evidence="2">ATCC 25592 / DSM 43247 / BCRC 13721 / JCM 3198 / KCTC 3076 / NBRC 16047 / NCTC 10667</strain>
    </source>
</reference>
<dbReference type="KEGG" id="gbr:Gbro_0476"/>